<dbReference type="AlphaFoldDB" id="A0A2H3ALJ1"/>
<evidence type="ECO:0000313" key="2">
    <source>
        <dbReference type="EMBL" id="PBK58610.1"/>
    </source>
</evidence>
<name>A0A2H3ALJ1_9AGAR</name>
<sequence length="62" mass="7047">MTIWTSYASKFKTTVLTTHTPNPDMRPFSFRQSPCFTIGVHPYVALVSSVVMQFYLASQNQS</sequence>
<gene>
    <name evidence="2" type="ORF">ARMSODRAFT_105648</name>
</gene>
<evidence type="ECO:0000256" key="1">
    <source>
        <dbReference type="SAM" id="Phobius"/>
    </source>
</evidence>
<proteinExistence type="predicted"/>
<keyword evidence="1" id="KW-0472">Membrane</keyword>
<keyword evidence="1" id="KW-0812">Transmembrane</keyword>
<dbReference type="EMBL" id="KZ293532">
    <property type="protein sequence ID" value="PBK58610.1"/>
    <property type="molecule type" value="Genomic_DNA"/>
</dbReference>
<keyword evidence="1" id="KW-1133">Transmembrane helix</keyword>
<accession>A0A2H3ALJ1</accession>
<dbReference type="Proteomes" id="UP000218334">
    <property type="component" value="Unassembled WGS sequence"/>
</dbReference>
<protein>
    <submittedName>
        <fullName evidence="2">Uncharacterized protein</fullName>
    </submittedName>
</protein>
<feature type="transmembrane region" description="Helical" evidence="1">
    <location>
        <begin position="35"/>
        <end position="56"/>
    </location>
</feature>
<evidence type="ECO:0000313" key="3">
    <source>
        <dbReference type="Proteomes" id="UP000218334"/>
    </source>
</evidence>
<keyword evidence="3" id="KW-1185">Reference proteome</keyword>
<reference evidence="3" key="1">
    <citation type="journal article" date="2017" name="Nat. Ecol. Evol.">
        <title>Genome expansion and lineage-specific genetic innovations in the forest pathogenic fungi Armillaria.</title>
        <authorList>
            <person name="Sipos G."/>
            <person name="Prasanna A.N."/>
            <person name="Walter M.C."/>
            <person name="O'Connor E."/>
            <person name="Balint B."/>
            <person name="Krizsan K."/>
            <person name="Kiss B."/>
            <person name="Hess J."/>
            <person name="Varga T."/>
            <person name="Slot J."/>
            <person name="Riley R."/>
            <person name="Boka B."/>
            <person name="Rigling D."/>
            <person name="Barry K."/>
            <person name="Lee J."/>
            <person name="Mihaltcheva S."/>
            <person name="LaButti K."/>
            <person name="Lipzen A."/>
            <person name="Waldron R."/>
            <person name="Moloney N.M."/>
            <person name="Sperisen C."/>
            <person name="Kredics L."/>
            <person name="Vagvoelgyi C."/>
            <person name="Patrignani A."/>
            <person name="Fitzpatrick D."/>
            <person name="Nagy I."/>
            <person name="Doyle S."/>
            <person name="Anderson J.B."/>
            <person name="Grigoriev I.V."/>
            <person name="Gueldener U."/>
            <person name="Muensterkoetter M."/>
            <person name="Nagy L.G."/>
        </authorList>
    </citation>
    <scope>NUCLEOTIDE SEQUENCE [LARGE SCALE GENOMIC DNA]</scope>
    <source>
        <strain evidence="3">28-4</strain>
    </source>
</reference>
<organism evidence="2 3">
    <name type="scientific">Armillaria solidipes</name>
    <dbReference type="NCBI Taxonomy" id="1076256"/>
    <lineage>
        <taxon>Eukaryota</taxon>
        <taxon>Fungi</taxon>
        <taxon>Dikarya</taxon>
        <taxon>Basidiomycota</taxon>
        <taxon>Agaricomycotina</taxon>
        <taxon>Agaricomycetes</taxon>
        <taxon>Agaricomycetidae</taxon>
        <taxon>Agaricales</taxon>
        <taxon>Marasmiineae</taxon>
        <taxon>Physalacriaceae</taxon>
        <taxon>Armillaria</taxon>
    </lineage>
</organism>